<reference evidence="2" key="1">
    <citation type="submission" date="2021-06" db="EMBL/GenBank/DDBJ databases">
        <title>Comparative genomics, transcriptomics and evolutionary studies reveal genomic signatures of adaptation to plant cell wall in hemibiotrophic fungi.</title>
        <authorList>
            <consortium name="DOE Joint Genome Institute"/>
            <person name="Baroncelli R."/>
            <person name="Diaz J.F."/>
            <person name="Benocci T."/>
            <person name="Peng M."/>
            <person name="Battaglia E."/>
            <person name="Haridas S."/>
            <person name="Andreopoulos W."/>
            <person name="Labutti K."/>
            <person name="Pangilinan J."/>
            <person name="Floch G.L."/>
            <person name="Makela M.R."/>
            <person name="Henrissat B."/>
            <person name="Grigoriev I.V."/>
            <person name="Crouch J.A."/>
            <person name="De Vries R.P."/>
            <person name="Sukno S.A."/>
            <person name="Thon M.R."/>
        </authorList>
    </citation>
    <scope>NUCLEOTIDE SEQUENCE</scope>
    <source>
        <strain evidence="2">CBS 102054</strain>
    </source>
</reference>
<organism evidence="2 3">
    <name type="scientific">Colletotrichum phormii</name>
    <dbReference type="NCBI Taxonomy" id="359342"/>
    <lineage>
        <taxon>Eukaryota</taxon>
        <taxon>Fungi</taxon>
        <taxon>Dikarya</taxon>
        <taxon>Ascomycota</taxon>
        <taxon>Pezizomycotina</taxon>
        <taxon>Sordariomycetes</taxon>
        <taxon>Hypocreomycetidae</taxon>
        <taxon>Glomerellales</taxon>
        <taxon>Glomerellaceae</taxon>
        <taxon>Colletotrichum</taxon>
        <taxon>Colletotrichum acutatum species complex</taxon>
    </lineage>
</organism>
<dbReference type="GeneID" id="85472080"/>
<dbReference type="EMBL" id="JAHMHQ010000001">
    <property type="protein sequence ID" value="KAK1656302.1"/>
    <property type="molecule type" value="Genomic_DNA"/>
</dbReference>
<dbReference type="AlphaFoldDB" id="A0AAJ0A785"/>
<name>A0AAJ0A785_9PEZI</name>
<comment type="caution">
    <text evidence="2">The sequence shown here is derived from an EMBL/GenBank/DDBJ whole genome shotgun (WGS) entry which is preliminary data.</text>
</comment>
<evidence type="ECO:0000313" key="2">
    <source>
        <dbReference type="EMBL" id="KAK1656302.1"/>
    </source>
</evidence>
<feature type="region of interest" description="Disordered" evidence="1">
    <location>
        <begin position="1"/>
        <end position="20"/>
    </location>
</feature>
<proteinExistence type="predicted"/>
<evidence type="ECO:0000256" key="1">
    <source>
        <dbReference type="SAM" id="MobiDB-lite"/>
    </source>
</evidence>
<evidence type="ECO:0000313" key="3">
    <source>
        <dbReference type="Proteomes" id="UP001243989"/>
    </source>
</evidence>
<protein>
    <submittedName>
        <fullName evidence="2">Uncharacterized protein</fullName>
    </submittedName>
</protein>
<keyword evidence="3" id="KW-1185">Reference proteome</keyword>
<dbReference type="RefSeq" id="XP_060452346.1">
    <property type="nucleotide sequence ID" value="XM_060587218.1"/>
</dbReference>
<dbReference type="Proteomes" id="UP001243989">
    <property type="component" value="Unassembled WGS sequence"/>
</dbReference>
<sequence>MELGFLDKRNSDLESQSRKNEDWQYQIDPWINTVDSQKSHEDNNGTDWNDQRRYTLSIIMAQHERRINMRSTDDTFEHAISTLIRNSAASGIFPGKIDDRLETVEYDYLSQRDA</sequence>
<gene>
    <name evidence="2" type="ORF">BDP81DRAFT_389101</name>
</gene>
<accession>A0AAJ0A785</accession>